<name>A0A6V8KYX2_9ACTN</name>
<evidence type="ECO:0000313" key="2">
    <source>
        <dbReference type="EMBL" id="GFJ90313.1"/>
    </source>
</evidence>
<dbReference type="RefSeq" id="WP_173077685.1">
    <property type="nucleotide sequence ID" value="NZ_BAABJB010000024.1"/>
</dbReference>
<organism evidence="2 3">
    <name type="scientific">Phytohabitans rumicis</name>
    <dbReference type="NCBI Taxonomy" id="1076125"/>
    <lineage>
        <taxon>Bacteria</taxon>
        <taxon>Bacillati</taxon>
        <taxon>Actinomycetota</taxon>
        <taxon>Actinomycetes</taxon>
        <taxon>Micromonosporales</taxon>
        <taxon>Micromonosporaceae</taxon>
    </lineage>
</organism>
<keyword evidence="3" id="KW-1185">Reference proteome</keyword>
<accession>A0A6V8KYX2</accession>
<sequence length="150" mass="15666">MAQDVIYARVPTALKEAVDAYASRQGTSLTAGVVDLLDRGLAAAKGLSVERLEASLAETNSRLQAAEAQLATLSAFAERASHRIGTCPYCSKDITGRDLLAVGNCPHCGKPLSELIVPNNGKNSLDQREALMLVGALGAVLAVAYLASKK</sequence>
<reference evidence="2 3" key="2">
    <citation type="submission" date="2020-03" db="EMBL/GenBank/DDBJ databases">
        <authorList>
            <person name="Ichikawa N."/>
            <person name="Kimura A."/>
            <person name="Kitahashi Y."/>
            <person name="Uohara A."/>
        </authorList>
    </citation>
    <scope>NUCLEOTIDE SEQUENCE [LARGE SCALE GENOMIC DNA]</scope>
    <source>
        <strain evidence="2 3">NBRC 108638</strain>
    </source>
</reference>
<evidence type="ECO:0000256" key="1">
    <source>
        <dbReference type="SAM" id="Phobius"/>
    </source>
</evidence>
<feature type="transmembrane region" description="Helical" evidence="1">
    <location>
        <begin position="130"/>
        <end position="148"/>
    </location>
</feature>
<gene>
    <name evidence="2" type="ORF">Prum_039550</name>
</gene>
<keyword evidence="1" id="KW-0812">Transmembrane</keyword>
<dbReference type="Proteomes" id="UP000482960">
    <property type="component" value="Unassembled WGS sequence"/>
</dbReference>
<dbReference type="EMBL" id="BLPG01000001">
    <property type="protein sequence ID" value="GFJ90313.1"/>
    <property type="molecule type" value="Genomic_DNA"/>
</dbReference>
<comment type="caution">
    <text evidence="2">The sequence shown here is derived from an EMBL/GenBank/DDBJ whole genome shotgun (WGS) entry which is preliminary data.</text>
</comment>
<dbReference type="AlphaFoldDB" id="A0A6V8KYX2"/>
<evidence type="ECO:0000313" key="3">
    <source>
        <dbReference type="Proteomes" id="UP000482960"/>
    </source>
</evidence>
<reference evidence="2 3" key="1">
    <citation type="submission" date="2020-03" db="EMBL/GenBank/DDBJ databases">
        <title>Whole genome shotgun sequence of Phytohabitans rumicis NBRC 108638.</title>
        <authorList>
            <person name="Komaki H."/>
            <person name="Tamura T."/>
        </authorList>
    </citation>
    <scope>NUCLEOTIDE SEQUENCE [LARGE SCALE GENOMIC DNA]</scope>
    <source>
        <strain evidence="2 3">NBRC 108638</strain>
    </source>
</reference>
<proteinExistence type="predicted"/>
<protein>
    <submittedName>
        <fullName evidence="2">Uncharacterized protein</fullName>
    </submittedName>
</protein>
<keyword evidence="1" id="KW-1133">Transmembrane helix</keyword>
<keyword evidence="1" id="KW-0472">Membrane</keyword>